<comment type="caution">
    <text evidence="9">The sequence shown here is derived from an EMBL/GenBank/DDBJ whole genome shotgun (WGS) entry which is preliminary data.</text>
</comment>
<dbReference type="Pfam" id="PF03388">
    <property type="entry name" value="Lectin_leg-like"/>
    <property type="match status" value="1"/>
</dbReference>
<keyword evidence="10" id="KW-1185">Reference proteome</keyword>
<keyword evidence="5 6" id="KW-0472">Membrane</keyword>
<dbReference type="InterPro" id="IPR005052">
    <property type="entry name" value="Lectin_leg"/>
</dbReference>
<dbReference type="GO" id="GO:0006888">
    <property type="term" value="P:endoplasmic reticulum to Golgi vesicle-mediated transport"/>
    <property type="evidence" value="ECO:0007669"/>
    <property type="project" value="TreeGrafter"/>
</dbReference>
<reference evidence="9 10" key="1">
    <citation type="submission" date="2019-04" db="EMBL/GenBank/DDBJ databases">
        <title>High contiguity whole genome sequence and gene annotation resource for two Venturia nashicola isolates.</title>
        <authorList>
            <person name="Prokchorchik M."/>
            <person name="Won K."/>
            <person name="Lee Y."/>
            <person name="Choi E.D."/>
            <person name="Segonzac C."/>
            <person name="Sohn K.H."/>
        </authorList>
    </citation>
    <scope>NUCLEOTIDE SEQUENCE [LARGE SCALE GENOMIC DNA]</scope>
    <source>
        <strain evidence="9 10">PRI2</strain>
    </source>
</reference>
<evidence type="ECO:0000256" key="5">
    <source>
        <dbReference type="ARBA" id="ARBA00023136"/>
    </source>
</evidence>
<dbReference type="EMBL" id="SNSC02000008">
    <property type="protein sequence ID" value="TID22004.1"/>
    <property type="molecule type" value="Genomic_DNA"/>
</dbReference>
<dbReference type="GO" id="GO:0030134">
    <property type="term" value="C:COPII-coated ER to Golgi transport vesicle"/>
    <property type="evidence" value="ECO:0007669"/>
    <property type="project" value="TreeGrafter"/>
</dbReference>
<dbReference type="SUPFAM" id="SSF49899">
    <property type="entry name" value="Concanavalin A-like lectins/glucanases"/>
    <property type="match status" value="1"/>
</dbReference>
<dbReference type="Proteomes" id="UP000298493">
    <property type="component" value="Unassembled WGS sequence"/>
</dbReference>
<comment type="subcellular location">
    <subcellularLocation>
        <location evidence="1">Membrane</location>
        <topology evidence="1">Single-pass type I membrane protein</topology>
    </subcellularLocation>
</comment>
<keyword evidence="3 7" id="KW-0732">Signal</keyword>
<dbReference type="PROSITE" id="PS51328">
    <property type="entry name" value="L_LECTIN_LIKE"/>
    <property type="match status" value="1"/>
</dbReference>
<evidence type="ECO:0000256" key="7">
    <source>
        <dbReference type="SAM" id="SignalP"/>
    </source>
</evidence>
<dbReference type="AlphaFoldDB" id="A0A4Z1PJ93"/>
<keyword evidence="2 6" id="KW-0812">Transmembrane</keyword>
<dbReference type="GO" id="GO:0000139">
    <property type="term" value="C:Golgi membrane"/>
    <property type="evidence" value="ECO:0007669"/>
    <property type="project" value="TreeGrafter"/>
</dbReference>
<dbReference type="GO" id="GO:0005537">
    <property type="term" value="F:D-mannose binding"/>
    <property type="evidence" value="ECO:0007669"/>
    <property type="project" value="TreeGrafter"/>
</dbReference>
<dbReference type="GO" id="GO:0005789">
    <property type="term" value="C:endoplasmic reticulum membrane"/>
    <property type="evidence" value="ECO:0007669"/>
    <property type="project" value="TreeGrafter"/>
</dbReference>
<evidence type="ECO:0000313" key="9">
    <source>
        <dbReference type="EMBL" id="TID22004.1"/>
    </source>
</evidence>
<protein>
    <submittedName>
        <fullName evidence="9">Concanavalin A-like lectin/glucanase</fullName>
    </submittedName>
</protein>
<evidence type="ECO:0000256" key="2">
    <source>
        <dbReference type="ARBA" id="ARBA00022692"/>
    </source>
</evidence>
<feature type="transmembrane region" description="Helical" evidence="6">
    <location>
        <begin position="439"/>
        <end position="460"/>
    </location>
</feature>
<proteinExistence type="predicted"/>
<keyword evidence="9" id="KW-0430">Lectin</keyword>
<accession>A0A4Z1PJ93</accession>
<dbReference type="PANTHER" id="PTHR12223">
    <property type="entry name" value="VESICULAR MANNOSE-BINDING LECTIN"/>
    <property type="match status" value="1"/>
</dbReference>
<evidence type="ECO:0000256" key="6">
    <source>
        <dbReference type="SAM" id="Phobius"/>
    </source>
</evidence>
<evidence type="ECO:0000256" key="3">
    <source>
        <dbReference type="ARBA" id="ARBA00022729"/>
    </source>
</evidence>
<evidence type="ECO:0000313" key="10">
    <source>
        <dbReference type="Proteomes" id="UP000298493"/>
    </source>
</evidence>
<feature type="domain" description="L-type lectin-like" evidence="8">
    <location>
        <begin position="37"/>
        <end position="252"/>
    </location>
</feature>
<evidence type="ECO:0000256" key="1">
    <source>
        <dbReference type="ARBA" id="ARBA00004479"/>
    </source>
</evidence>
<dbReference type="InterPro" id="IPR051136">
    <property type="entry name" value="Intracellular_Lectin-GPT"/>
</dbReference>
<evidence type="ECO:0000259" key="8">
    <source>
        <dbReference type="PROSITE" id="PS51328"/>
    </source>
</evidence>
<feature type="signal peptide" evidence="7">
    <location>
        <begin position="1"/>
        <end position="22"/>
    </location>
</feature>
<dbReference type="PANTHER" id="PTHR12223:SF28">
    <property type="entry name" value="LECTIN, MANNOSE BINDING 1 LIKE"/>
    <property type="match status" value="1"/>
</dbReference>
<dbReference type="STRING" id="86259.A0A4Z1PJ93"/>
<gene>
    <name evidence="9" type="ORF">E6O75_ATG10797</name>
</gene>
<sequence length="472" mass="54596">MHLPRRLLHALAATLTFTSVCAKEAWDYEPYYNEAGTNDALSWGVHGKVWTKDHRHVQGWSAYGDGGSQPELHSDRIILTPPHPGNQRGGLWSNNVETDDEWETEFKFRASGPEKGSGLFQMWYAAHPQEDVKLASLYTVGKFDGLVLAIGMYGGKGSLRAFLNDRSISYKDHHHVDNLAFGMCDLNYRNTGHFIKVKVRQTAWTFEVEVDDRHCFQTHKIHLPHGYHFGLTAASAEIPDSFEVSSFISHKLVDGHKQPHYGHEKDEKNMHGGHAEWAHEVQEHLRHAEEQTHLGSSYQTHDPNHHAYHSDNGEWQWTKESEEIKDQPASHYQSEADRFGDLHDRMTLVVHQMHLLYNDLTTFKKETEDRHEALLHYVKPLYDYAEYSKHQLETLKDDVHSVRLTVEDHSPRGHIEVLKHNLQNVHQLTDEIHRSSPRLGFLMGVFMAFQVLLLGSYIIYKRRMKSQPKKYL</sequence>
<dbReference type="InterPro" id="IPR013320">
    <property type="entry name" value="ConA-like_dom_sf"/>
</dbReference>
<dbReference type="Gene3D" id="2.60.120.200">
    <property type="match status" value="1"/>
</dbReference>
<feature type="chain" id="PRO_5021468777" evidence="7">
    <location>
        <begin position="23"/>
        <end position="472"/>
    </location>
</feature>
<dbReference type="GO" id="GO:0005793">
    <property type="term" value="C:endoplasmic reticulum-Golgi intermediate compartment"/>
    <property type="evidence" value="ECO:0007669"/>
    <property type="project" value="TreeGrafter"/>
</dbReference>
<name>A0A4Z1PJ93_9PEZI</name>
<organism evidence="9 10">
    <name type="scientific">Venturia nashicola</name>
    <dbReference type="NCBI Taxonomy" id="86259"/>
    <lineage>
        <taxon>Eukaryota</taxon>
        <taxon>Fungi</taxon>
        <taxon>Dikarya</taxon>
        <taxon>Ascomycota</taxon>
        <taxon>Pezizomycotina</taxon>
        <taxon>Dothideomycetes</taxon>
        <taxon>Pleosporomycetidae</taxon>
        <taxon>Venturiales</taxon>
        <taxon>Venturiaceae</taxon>
        <taxon>Venturia</taxon>
    </lineage>
</organism>
<keyword evidence="4 6" id="KW-1133">Transmembrane helix</keyword>
<evidence type="ECO:0000256" key="4">
    <source>
        <dbReference type="ARBA" id="ARBA00022989"/>
    </source>
</evidence>
<dbReference type="OrthoDB" id="10265193at2759"/>